<proteinExistence type="predicted"/>
<dbReference type="Gene3D" id="2.10.70.10">
    <property type="entry name" value="Complement Module, domain 1"/>
    <property type="match status" value="1"/>
</dbReference>
<reference evidence="2" key="1">
    <citation type="journal article" date="2011" name="BMC Evol. Biol.">
        <title>A novel MSMB-related microprotein in the postovulatory egg coats of marsupials.</title>
        <authorList>
            <person name="Frankenberg S."/>
            <person name="Fenelon J."/>
            <person name="Dopheide B."/>
            <person name="Shaw G."/>
            <person name="Renfree M.B."/>
        </authorList>
    </citation>
    <scope>NUCLEOTIDE SEQUENCE</scope>
</reference>
<dbReference type="AlphaFoldDB" id="H2CYD5"/>
<accession>H2CYD5</accession>
<organism evidence="2">
    <name type="scientific">Notamacropus eugenii</name>
    <name type="common">Tammar wallaby</name>
    <name type="synonym">Macropus eugenii</name>
    <dbReference type="NCBI Taxonomy" id="9315"/>
    <lineage>
        <taxon>Eukaryota</taxon>
        <taxon>Metazoa</taxon>
        <taxon>Chordata</taxon>
        <taxon>Craniata</taxon>
        <taxon>Vertebrata</taxon>
        <taxon>Euteleostomi</taxon>
        <taxon>Mammalia</taxon>
        <taxon>Metatheria</taxon>
        <taxon>Diprotodontia</taxon>
        <taxon>Macropodidae</taxon>
        <taxon>Notamacropus</taxon>
    </lineage>
</organism>
<evidence type="ECO:0000313" key="2">
    <source>
        <dbReference type="EMBL" id="AEX32798.1"/>
    </source>
</evidence>
<dbReference type="EMBL" id="JN251945">
    <property type="protein sequence ID" value="AEX32798.1"/>
    <property type="molecule type" value="Genomic_DNA"/>
</dbReference>
<evidence type="ECO:0000256" key="1">
    <source>
        <dbReference type="SAM" id="SignalP"/>
    </source>
</evidence>
<gene>
    <name evidence="2" type="primary">USM1</name>
</gene>
<sequence>MERLIGLMLLSTFLALAHGQCYRGNFDIAMNSEDPRRMCLDTVDNKAYKLGDTWLNSQCQRCSCTPMGVRCCESHNPCA</sequence>
<protein>
    <submittedName>
        <fullName evidence="2">Uterine-secreted microprotein 1</fullName>
    </submittedName>
</protein>
<name>H2CYD5_NOTEU</name>
<feature type="chain" id="PRO_5003561037" evidence="1">
    <location>
        <begin position="20"/>
        <end position="79"/>
    </location>
</feature>
<keyword evidence="1" id="KW-0732">Signal</keyword>
<feature type="signal peptide" evidence="1">
    <location>
        <begin position="1"/>
        <end position="19"/>
    </location>
</feature>